<feature type="non-terminal residue" evidence="1">
    <location>
        <position position="94"/>
    </location>
</feature>
<feature type="non-terminal residue" evidence="1">
    <location>
        <position position="1"/>
    </location>
</feature>
<evidence type="ECO:0000313" key="1">
    <source>
        <dbReference type="EMBL" id="CAH2216606.1"/>
    </source>
</evidence>
<dbReference type="OrthoDB" id="256429at2759"/>
<gene>
    <name evidence="1" type="primary">jg21823</name>
    <name evidence="1" type="ORF">PAEG_LOCUS4596</name>
</gene>
<dbReference type="Proteomes" id="UP000838756">
    <property type="component" value="Unassembled WGS sequence"/>
</dbReference>
<dbReference type="AlphaFoldDB" id="A0A8S4QUQ9"/>
<dbReference type="Gene3D" id="3.60.21.10">
    <property type="match status" value="1"/>
</dbReference>
<organism evidence="1 2">
    <name type="scientific">Pararge aegeria aegeria</name>
    <dbReference type="NCBI Taxonomy" id="348720"/>
    <lineage>
        <taxon>Eukaryota</taxon>
        <taxon>Metazoa</taxon>
        <taxon>Ecdysozoa</taxon>
        <taxon>Arthropoda</taxon>
        <taxon>Hexapoda</taxon>
        <taxon>Insecta</taxon>
        <taxon>Pterygota</taxon>
        <taxon>Neoptera</taxon>
        <taxon>Endopterygota</taxon>
        <taxon>Lepidoptera</taxon>
        <taxon>Glossata</taxon>
        <taxon>Ditrysia</taxon>
        <taxon>Papilionoidea</taxon>
        <taxon>Nymphalidae</taxon>
        <taxon>Satyrinae</taxon>
        <taxon>Satyrini</taxon>
        <taxon>Parargina</taxon>
        <taxon>Pararge</taxon>
    </lineage>
</organism>
<sequence length="94" mass="10475">ETDGCQIIYQTSKYGTNKKFTNLGQRCLPSAIDEYVVLLGITNVLLRKVFCCHGGIPPPWVCPLVSAIDKIPTPLPRPHDQSAIAWELLWNDPV</sequence>
<reference evidence="1" key="1">
    <citation type="submission" date="2022-03" db="EMBL/GenBank/DDBJ databases">
        <authorList>
            <person name="Lindestad O."/>
        </authorList>
    </citation>
    <scope>NUCLEOTIDE SEQUENCE</scope>
</reference>
<accession>A0A8S4QUQ9</accession>
<dbReference type="EMBL" id="CAKXAJ010016066">
    <property type="protein sequence ID" value="CAH2216606.1"/>
    <property type="molecule type" value="Genomic_DNA"/>
</dbReference>
<name>A0A8S4QUQ9_9NEOP</name>
<dbReference type="SUPFAM" id="SSF56300">
    <property type="entry name" value="Metallo-dependent phosphatases"/>
    <property type="match status" value="1"/>
</dbReference>
<comment type="caution">
    <text evidence="1">The sequence shown here is derived from an EMBL/GenBank/DDBJ whole genome shotgun (WGS) entry which is preliminary data.</text>
</comment>
<evidence type="ECO:0000313" key="2">
    <source>
        <dbReference type="Proteomes" id="UP000838756"/>
    </source>
</evidence>
<proteinExistence type="predicted"/>
<keyword evidence="2" id="KW-1185">Reference proteome</keyword>
<protein>
    <submittedName>
        <fullName evidence="1">Jg21823 protein</fullName>
    </submittedName>
</protein>
<dbReference type="InterPro" id="IPR029052">
    <property type="entry name" value="Metallo-depent_PP-like"/>
</dbReference>